<proteinExistence type="predicted"/>
<evidence type="ECO:0000256" key="1">
    <source>
        <dbReference type="ARBA" id="ARBA00022734"/>
    </source>
</evidence>
<evidence type="ECO:0000256" key="2">
    <source>
        <dbReference type="ARBA" id="ARBA00022737"/>
    </source>
</evidence>
<gene>
    <name evidence="4" type="ORF">MMEN_LOCUS11159</name>
</gene>
<dbReference type="GO" id="GO:0030246">
    <property type="term" value="F:carbohydrate binding"/>
    <property type="evidence" value="ECO:0007669"/>
    <property type="project" value="UniProtKB-KW"/>
</dbReference>
<keyword evidence="5" id="KW-1185">Reference proteome</keyword>
<dbReference type="Pfam" id="PF02140">
    <property type="entry name" value="SUEL_Lectin"/>
    <property type="match status" value="1"/>
</dbReference>
<dbReference type="Proteomes" id="UP000677803">
    <property type="component" value="Unassembled WGS sequence"/>
</dbReference>
<dbReference type="PROSITE" id="PS50228">
    <property type="entry name" value="SUEL_LECTIN"/>
    <property type="match status" value="2"/>
</dbReference>
<feature type="non-terminal residue" evidence="4">
    <location>
        <position position="168"/>
    </location>
</feature>
<dbReference type="AlphaFoldDB" id="A0A8S4B5G2"/>
<keyword evidence="2" id="KW-0677">Repeat</keyword>
<feature type="non-terminal residue" evidence="4">
    <location>
        <position position="1"/>
    </location>
</feature>
<protein>
    <submittedName>
        <fullName evidence="4">(Atlantic silverside) hypothetical protein</fullName>
    </submittedName>
</protein>
<evidence type="ECO:0000259" key="3">
    <source>
        <dbReference type="PROSITE" id="PS50228"/>
    </source>
</evidence>
<accession>A0A8S4B5G2</accession>
<dbReference type="InterPro" id="IPR043159">
    <property type="entry name" value="Lectin_gal-bd_sf"/>
</dbReference>
<dbReference type="EMBL" id="CAJRST010011113">
    <property type="protein sequence ID" value="CAG5927131.1"/>
    <property type="molecule type" value="Genomic_DNA"/>
</dbReference>
<organism evidence="4 5">
    <name type="scientific">Menidia menidia</name>
    <name type="common">Atlantic silverside</name>
    <dbReference type="NCBI Taxonomy" id="238744"/>
    <lineage>
        <taxon>Eukaryota</taxon>
        <taxon>Metazoa</taxon>
        <taxon>Chordata</taxon>
        <taxon>Craniata</taxon>
        <taxon>Vertebrata</taxon>
        <taxon>Euteleostomi</taxon>
        <taxon>Actinopterygii</taxon>
        <taxon>Neopterygii</taxon>
        <taxon>Teleostei</taxon>
        <taxon>Neoteleostei</taxon>
        <taxon>Acanthomorphata</taxon>
        <taxon>Ovalentaria</taxon>
        <taxon>Atherinomorphae</taxon>
        <taxon>Atheriniformes</taxon>
        <taxon>Atherinopsidae</taxon>
        <taxon>Menidiinae</taxon>
        <taxon>Menidia</taxon>
    </lineage>
</organism>
<dbReference type="PANTHER" id="PTHR46780">
    <property type="entry name" value="PROTEIN EVA-1"/>
    <property type="match status" value="1"/>
</dbReference>
<evidence type="ECO:0000313" key="4">
    <source>
        <dbReference type="EMBL" id="CAG5927131.1"/>
    </source>
</evidence>
<keyword evidence="1" id="KW-0430">Lectin</keyword>
<comment type="caution">
    <text evidence="4">The sequence shown here is derived from an EMBL/GenBank/DDBJ whole genome shotgun (WGS) entry which is preliminary data.</text>
</comment>
<reference evidence="4" key="1">
    <citation type="submission" date="2021-05" db="EMBL/GenBank/DDBJ databases">
        <authorList>
            <person name="Tigano A."/>
        </authorList>
    </citation>
    <scope>NUCLEOTIDE SEQUENCE</scope>
</reference>
<dbReference type="OrthoDB" id="1100386at2759"/>
<feature type="domain" description="SUEL-type lectin" evidence="3">
    <location>
        <begin position="33"/>
        <end position="89"/>
    </location>
</feature>
<evidence type="ECO:0000313" key="5">
    <source>
        <dbReference type="Proteomes" id="UP000677803"/>
    </source>
</evidence>
<dbReference type="Gene3D" id="2.60.120.740">
    <property type="match status" value="2"/>
</dbReference>
<dbReference type="InterPro" id="IPR000922">
    <property type="entry name" value="Lectin_gal-bd_dom"/>
</dbReference>
<sequence length="168" mass="18598">AKARLYLSRGLYMDGAIGQHVQLGDLPPNLKMCAAQHLQTKLLKVEIQTCICIHRCNGKSSCSVDAINSVFGDPCYGTYKYLELDYICQTQSQVISVQRAVYGRRDRTTCITGRPASQIENVRCSTPANKVAERCNGKSSCSVDAINSVFGDPCYGTYKYLEVDYTCQ</sequence>
<name>A0A8S4B5G2_9TELE</name>
<feature type="domain" description="SUEL-type lectin" evidence="3">
    <location>
        <begin position="88"/>
        <end position="168"/>
    </location>
</feature>